<dbReference type="PANTHER" id="PTHR14969">
    <property type="entry name" value="SPHINGOSINE-1-PHOSPHATE PHOSPHOHYDROLASE"/>
    <property type="match status" value="1"/>
</dbReference>
<dbReference type="Proteomes" id="UP000184222">
    <property type="component" value="Chromosome"/>
</dbReference>
<evidence type="ECO:0000256" key="3">
    <source>
        <dbReference type="ARBA" id="ARBA00047594"/>
    </source>
</evidence>
<feature type="transmembrane region" description="Helical" evidence="4">
    <location>
        <begin position="160"/>
        <end position="178"/>
    </location>
</feature>
<dbReference type="SMART" id="SM00014">
    <property type="entry name" value="acidPPc"/>
    <property type="match status" value="1"/>
</dbReference>
<dbReference type="SUPFAM" id="SSF48317">
    <property type="entry name" value="Acid phosphatase/Vanadium-dependent haloperoxidase"/>
    <property type="match status" value="1"/>
</dbReference>
<feature type="domain" description="Phosphatidic acid phosphatase type 2/haloperoxidase" evidence="5">
    <location>
        <begin position="87"/>
        <end position="202"/>
    </location>
</feature>
<evidence type="ECO:0000313" key="7">
    <source>
        <dbReference type="Proteomes" id="UP000184222"/>
    </source>
</evidence>
<dbReference type="EC" id="3.6.1.27" evidence="1"/>
<evidence type="ECO:0000256" key="1">
    <source>
        <dbReference type="ARBA" id="ARBA00012374"/>
    </source>
</evidence>
<proteinExistence type="predicted"/>
<reference evidence="6 7" key="1">
    <citation type="journal article" date="2016" name="Appl. Environ. Microbiol.">
        <title>Whole genome relationships among Francisella bacteria of diverse origin define new species and provide specific regions for detection.</title>
        <authorList>
            <person name="Challacombe J.F."/>
            <person name="Petersen J.M."/>
            <person name="Gallegos-Graves V."/>
            <person name="Hodge D."/>
            <person name="Pillai S."/>
            <person name="Kuske C.R."/>
        </authorList>
    </citation>
    <scope>NUCLEOTIDE SEQUENCE [LARGE SCALE GENOMIC DNA]</scope>
    <source>
        <strain evidence="7">TX07-7310</strain>
    </source>
</reference>
<keyword evidence="4" id="KW-0472">Membrane</keyword>
<sequence length="213" mass="23822">MKCLDCKLAKNTVVYGIITLIIVVLSYNFLDIKVTTAIHSSDFFGTKISTLASLMSQIASSKVWLIVTLIVTVACIIRYLRNKTSNKLYTMSLSLILAILVAGGLKVLLARYRPEMLLFKNEYGFHFFSFKKAYNSMPSGHTTLSFAGLLAIANFFEKKYITIIAIVLAIIVAVSRIIVLDHYVSDVILSAYIGSFCYLWAKSFVEGRQQDSK</sequence>
<feature type="transmembrane region" description="Helical" evidence="4">
    <location>
        <begin position="92"/>
        <end position="113"/>
    </location>
</feature>
<keyword evidence="4" id="KW-0812">Transmembrane</keyword>
<evidence type="ECO:0000313" key="6">
    <source>
        <dbReference type="EMBL" id="API87465.1"/>
    </source>
</evidence>
<feature type="transmembrane region" description="Helical" evidence="4">
    <location>
        <begin position="184"/>
        <end position="201"/>
    </location>
</feature>
<dbReference type="EMBL" id="CP016796">
    <property type="protein sequence ID" value="API87465.1"/>
    <property type="molecule type" value="Genomic_DNA"/>
</dbReference>
<feature type="transmembrane region" description="Helical" evidence="4">
    <location>
        <begin position="12"/>
        <end position="30"/>
    </location>
</feature>
<dbReference type="AlphaFoldDB" id="A0A1L4BUF4"/>
<dbReference type="PANTHER" id="PTHR14969:SF13">
    <property type="entry name" value="AT30094P"/>
    <property type="match status" value="1"/>
</dbReference>
<evidence type="ECO:0000256" key="2">
    <source>
        <dbReference type="ARBA" id="ARBA00032707"/>
    </source>
</evidence>
<dbReference type="STRING" id="573570.F7310_08895"/>
<keyword evidence="4" id="KW-1133">Transmembrane helix</keyword>
<protein>
    <recommendedName>
        <fullName evidence="1">undecaprenyl-diphosphate phosphatase</fullName>
        <ecNumber evidence="1">3.6.1.27</ecNumber>
    </recommendedName>
    <alternativeName>
        <fullName evidence="2">Undecaprenyl pyrophosphate phosphatase</fullName>
    </alternativeName>
</protein>
<dbReference type="RefSeq" id="WP_072713246.1">
    <property type="nucleotide sequence ID" value="NZ_CP016796.1"/>
</dbReference>
<gene>
    <name evidence="6" type="ORF">F7310_08895</name>
</gene>
<name>A0A1L4BUF4_9GAMM</name>
<feature type="transmembrane region" description="Helical" evidence="4">
    <location>
        <begin position="133"/>
        <end position="153"/>
    </location>
</feature>
<accession>A0A1L4BUF4</accession>
<dbReference type="KEGG" id="frx:F7310_08895"/>
<comment type="catalytic activity">
    <reaction evidence="3">
        <text>di-trans,octa-cis-undecaprenyl diphosphate + H2O = di-trans,octa-cis-undecaprenyl phosphate + phosphate + H(+)</text>
        <dbReference type="Rhea" id="RHEA:28094"/>
        <dbReference type="ChEBI" id="CHEBI:15377"/>
        <dbReference type="ChEBI" id="CHEBI:15378"/>
        <dbReference type="ChEBI" id="CHEBI:43474"/>
        <dbReference type="ChEBI" id="CHEBI:58405"/>
        <dbReference type="ChEBI" id="CHEBI:60392"/>
        <dbReference type="EC" id="3.6.1.27"/>
    </reaction>
</comment>
<dbReference type="InterPro" id="IPR000326">
    <property type="entry name" value="PAP2/HPO"/>
</dbReference>
<dbReference type="GO" id="GO:0050380">
    <property type="term" value="F:undecaprenyl-diphosphatase activity"/>
    <property type="evidence" value="ECO:0007669"/>
    <property type="project" value="UniProtKB-EC"/>
</dbReference>
<keyword evidence="7" id="KW-1185">Reference proteome</keyword>
<organism evidence="6 7">
    <name type="scientific">Francisella uliginis</name>
    <dbReference type="NCBI Taxonomy" id="573570"/>
    <lineage>
        <taxon>Bacteria</taxon>
        <taxon>Pseudomonadati</taxon>
        <taxon>Pseudomonadota</taxon>
        <taxon>Gammaproteobacteria</taxon>
        <taxon>Thiotrichales</taxon>
        <taxon>Francisellaceae</taxon>
        <taxon>Francisella</taxon>
    </lineage>
</organism>
<feature type="transmembrane region" description="Helical" evidence="4">
    <location>
        <begin position="63"/>
        <end position="80"/>
    </location>
</feature>
<evidence type="ECO:0000259" key="5">
    <source>
        <dbReference type="SMART" id="SM00014"/>
    </source>
</evidence>
<dbReference type="OrthoDB" id="6399397at2"/>
<dbReference type="Pfam" id="PF01569">
    <property type="entry name" value="PAP2"/>
    <property type="match status" value="1"/>
</dbReference>
<dbReference type="Gene3D" id="1.20.144.10">
    <property type="entry name" value="Phosphatidic acid phosphatase type 2/haloperoxidase"/>
    <property type="match status" value="2"/>
</dbReference>
<dbReference type="InterPro" id="IPR036938">
    <property type="entry name" value="PAP2/HPO_sf"/>
</dbReference>
<evidence type="ECO:0000256" key="4">
    <source>
        <dbReference type="SAM" id="Phobius"/>
    </source>
</evidence>